<keyword evidence="1" id="KW-0472">Membrane</keyword>
<gene>
    <name evidence="2" type="ORF">APZ42_013044</name>
</gene>
<reference evidence="2 3" key="1">
    <citation type="submission" date="2016-03" db="EMBL/GenBank/DDBJ databases">
        <title>EvidentialGene: Evidence-directed Construction of Genes on Genomes.</title>
        <authorList>
            <person name="Gilbert D.G."/>
            <person name="Choi J.-H."/>
            <person name="Mockaitis K."/>
            <person name="Colbourne J."/>
            <person name="Pfrender M."/>
        </authorList>
    </citation>
    <scope>NUCLEOTIDE SEQUENCE [LARGE SCALE GENOMIC DNA]</scope>
    <source>
        <strain evidence="2 3">Xinb3</strain>
        <tissue evidence="2">Complete organism</tissue>
    </source>
</reference>
<comment type="caution">
    <text evidence="2">The sequence shown here is derived from an EMBL/GenBank/DDBJ whole genome shotgun (WGS) entry which is preliminary data.</text>
</comment>
<evidence type="ECO:0000313" key="2">
    <source>
        <dbReference type="EMBL" id="KZS20306.1"/>
    </source>
</evidence>
<keyword evidence="3" id="KW-1185">Reference proteome</keyword>
<keyword evidence="1" id="KW-1133">Transmembrane helix</keyword>
<dbReference type="EMBL" id="LRGB01000227">
    <property type="protein sequence ID" value="KZS20306.1"/>
    <property type="molecule type" value="Genomic_DNA"/>
</dbReference>
<evidence type="ECO:0000313" key="3">
    <source>
        <dbReference type="Proteomes" id="UP000076858"/>
    </source>
</evidence>
<keyword evidence="1" id="KW-0812">Transmembrane</keyword>
<proteinExistence type="predicted"/>
<sequence>MCVFTVVDHYSNYIVVSNCRVALGPEPIEELFSRFGAGMIFIGAVISVLGAFSDY</sequence>
<name>A0A162R8B0_9CRUS</name>
<organism evidence="2 3">
    <name type="scientific">Daphnia magna</name>
    <dbReference type="NCBI Taxonomy" id="35525"/>
    <lineage>
        <taxon>Eukaryota</taxon>
        <taxon>Metazoa</taxon>
        <taxon>Ecdysozoa</taxon>
        <taxon>Arthropoda</taxon>
        <taxon>Crustacea</taxon>
        <taxon>Branchiopoda</taxon>
        <taxon>Diplostraca</taxon>
        <taxon>Cladocera</taxon>
        <taxon>Anomopoda</taxon>
        <taxon>Daphniidae</taxon>
        <taxon>Daphnia</taxon>
    </lineage>
</organism>
<dbReference type="AlphaFoldDB" id="A0A162R8B0"/>
<evidence type="ECO:0000256" key="1">
    <source>
        <dbReference type="SAM" id="Phobius"/>
    </source>
</evidence>
<accession>A0A162R8B0</accession>
<protein>
    <submittedName>
        <fullName evidence="2">Uncharacterized protein</fullName>
    </submittedName>
</protein>
<feature type="transmembrane region" description="Helical" evidence="1">
    <location>
        <begin position="31"/>
        <end position="52"/>
    </location>
</feature>
<dbReference type="Proteomes" id="UP000076858">
    <property type="component" value="Unassembled WGS sequence"/>
</dbReference>